<dbReference type="PANTHER" id="PTHR31302">
    <property type="entry name" value="TRANSMEMBRANE PROTEIN WITH METALLOPHOSPHOESTERASE DOMAIN-RELATED"/>
    <property type="match status" value="1"/>
</dbReference>
<dbReference type="EMBL" id="CCXS01000001">
    <property type="protein sequence ID" value="CEG22582.1"/>
    <property type="molecule type" value="Genomic_DNA"/>
</dbReference>
<dbReference type="Proteomes" id="UP000043699">
    <property type="component" value="Unassembled WGS sequence"/>
</dbReference>
<protein>
    <submittedName>
        <fullName evidence="2">Phosphodiesterase YaeI</fullName>
    </submittedName>
</protein>
<dbReference type="GO" id="GO:0008758">
    <property type="term" value="F:UDP-2,3-diacylglucosamine hydrolase activity"/>
    <property type="evidence" value="ECO:0007669"/>
    <property type="project" value="TreeGrafter"/>
</dbReference>
<dbReference type="Pfam" id="PF00149">
    <property type="entry name" value="Metallophos"/>
    <property type="match status" value="1"/>
</dbReference>
<dbReference type="InterPro" id="IPR051158">
    <property type="entry name" value="Metallophosphoesterase_sf"/>
</dbReference>
<dbReference type="Gene3D" id="3.60.21.10">
    <property type="match status" value="1"/>
</dbReference>
<keyword evidence="3" id="KW-1185">Reference proteome</keyword>
<evidence type="ECO:0000313" key="2">
    <source>
        <dbReference type="EMBL" id="CEG22582.1"/>
    </source>
</evidence>
<gene>
    <name evidence="2" type="ORF">BN1080_01512</name>
</gene>
<feature type="domain" description="Calcineurin-like phosphoesterase" evidence="1">
    <location>
        <begin position="44"/>
        <end position="195"/>
    </location>
</feature>
<dbReference type="GO" id="GO:0009245">
    <property type="term" value="P:lipid A biosynthetic process"/>
    <property type="evidence" value="ECO:0007669"/>
    <property type="project" value="TreeGrafter"/>
</dbReference>
<sequence length="254" mass="28816">MKLILKFGLAAIGLLLFMFRNAHVHTLKRQTLHLEAIQPFKPFKMVFISDIHHRVLPENLIDFPVDFIVIGGDIAEKGVPLRKVEHNLKVLSAVAPVYFIWGNNDREVDEMELRRLFSRYGVHLLENASIELFGNSRLKLVGLDYFAFRENPLDTAFAGVAADDTVIFVSHTPFIFPRVMEHYPVDFVLAGHTHGGQIRIGKWGLYKKGSLTEENGVYRLVSNGYGTTHLPLRLGAEAEYHVLTIKPKESTKLI</sequence>
<name>A0A098EL98_9BACL</name>
<dbReference type="InterPro" id="IPR029052">
    <property type="entry name" value="Metallo-depent_PP-like"/>
</dbReference>
<organism evidence="2 3">
    <name type="scientific">Planococcus massiliensis</name>
    <dbReference type="NCBI Taxonomy" id="1499687"/>
    <lineage>
        <taxon>Bacteria</taxon>
        <taxon>Bacillati</taxon>
        <taxon>Bacillota</taxon>
        <taxon>Bacilli</taxon>
        <taxon>Bacillales</taxon>
        <taxon>Caryophanaceae</taxon>
        <taxon>Planococcus</taxon>
    </lineage>
</organism>
<dbReference type="OrthoDB" id="9780884at2"/>
<dbReference type="PANTHER" id="PTHR31302:SF32">
    <property type="entry name" value="PHOSPHOESTERASE"/>
    <property type="match status" value="1"/>
</dbReference>
<proteinExistence type="predicted"/>
<evidence type="ECO:0000313" key="3">
    <source>
        <dbReference type="Proteomes" id="UP000043699"/>
    </source>
</evidence>
<reference evidence="2 3" key="1">
    <citation type="submission" date="2014-09" db="EMBL/GenBank/DDBJ databases">
        <authorList>
            <person name="Urmite Genomes Urmite Genomes"/>
        </authorList>
    </citation>
    <scope>NUCLEOTIDE SEQUENCE [LARGE SCALE GENOMIC DNA]</scope>
    <source>
        <strain evidence="2 3">ES2</strain>
    </source>
</reference>
<dbReference type="InterPro" id="IPR004843">
    <property type="entry name" value="Calcineurin-like_PHP"/>
</dbReference>
<dbReference type="AlphaFoldDB" id="A0A098EL98"/>
<dbReference type="STRING" id="1499687.BN1080_01512"/>
<dbReference type="SUPFAM" id="SSF56300">
    <property type="entry name" value="Metallo-dependent phosphatases"/>
    <property type="match status" value="1"/>
</dbReference>
<dbReference type="GO" id="GO:0016020">
    <property type="term" value="C:membrane"/>
    <property type="evidence" value="ECO:0007669"/>
    <property type="project" value="GOC"/>
</dbReference>
<accession>A0A098EL98</accession>
<evidence type="ECO:0000259" key="1">
    <source>
        <dbReference type="Pfam" id="PF00149"/>
    </source>
</evidence>
<dbReference type="RefSeq" id="WP_052651381.1">
    <property type="nucleotide sequence ID" value="NZ_CCXS01000001.1"/>
</dbReference>